<keyword evidence="1" id="KW-0813">Transport</keyword>
<dbReference type="CDD" id="cd03230">
    <property type="entry name" value="ABC_DR_subfamily_A"/>
    <property type="match status" value="1"/>
</dbReference>
<evidence type="ECO:0000313" key="6">
    <source>
        <dbReference type="Proteomes" id="UP000035159"/>
    </source>
</evidence>
<dbReference type="Pfam" id="PF00005">
    <property type="entry name" value="ABC_tran"/>
    <property type="match status" value="1"/>
</dbReference>
<evidence type="ECO:0000256" key="1">
    <source>
        <dbReference type="ARBA" id="ARBA00022448"/>
    </source>
</evidence>
<gene>
    <name evidence="5" type="ORF">IX53_06635</name>
</gene>
<dbReference type="InterPro" id="IPR003439">
    <property type="entry name" value="ABC_transporter-like_ATP-bd"/>
</dbReference>
<sequence>MIKLNKVTKVYAGEVKAVNHLSLEVKAGEIFGFLGPNGAGKTTTIKMITGVIKPTEGKVEVCGIDIQKEPVKAKRLIGYVADEPIVMEKLKGIEYLNFILNVFQVPKDVRAERIEGLLKAFKLSHAIMDPVNTYSHGMKQKLSLIAALSHNPKVWVLDEPIVGLDPESAFILKKMMRNHADSGNIVFFSTHIMEIAEKICDRIGIIHKGQLRFVGTVEEFKKLQGEGTLEELFLEVTRSGTEKIDFSYLDNS</sequence>
<dbReference type="GO" id="GO:0016887">
    <property type="term" value="F:ATP hydrolysis activity"/>
    <property type="evidence" value="ECO:0007669"/>
    <property type="project" value="InterPro"/>
</dbReference>
<evidence type="ECO:0000259" key="4">
    <source>
        <dbReference type="PROSITE" id="PS50893"/>
    </source>
</evidence>
<organism evidence="5 6">
    <name type="scientific">Kosmotoga pacifica</name>
    <dbReference type="NCBI Taxonomy" id="1330330"/>
    <lineage>
        <taxon>Bacteria</taxon>
        <taxon>Thermotogati</taxon>
        <taxon>Thermotogota</taxon>
        <taxon>Thermotogae</taxon>
        <taxon>Kosmotogales</taxon>
        <taxon>Kosmotogaceae</taxon>
        <taxon>Kosmotoga</taxon>
    </lineage>
</organism>
<evidence type="ECO:0000313" key="5">
    <source>
        <dbReference type="EMBL" id="AKI97544.1"/>
    </source>
</evidence>
<keyword evidence="3" id="KW-0067">ATP-binding</keyword>
<feature type="domain" description="ABC transporter" evidence="4">
    <location>
        <begin position="2"/>
        <end position="233"/>
    </location>
</feature>
<dbReference type="PANTHER" id="PTHR42939">
    <property type="entry name" value="ABC TRANSPORTER ATP-BINDING PROTEIN ALBC-RELATED"/>
    <property type="match status" value="1"/>
</dbReference>
<dbReference type="EMBL" id="CP011232">
    <property type="protein sequence ID" value="AKI97544.1"/>
    <property type="molecule type" value="Genomic_DNA"/>
</dbReference>
<keyword evidence="2" id="KW-0547">Nucleotide-binding</keyword>
<dbReference type="STRING" id="1330330.IX53_06635"/>
<dbReference type="AlphaFoldDB" id="A0A0G2ZDA4"/>
<dbReference type="PANTHER" id="PTHR42939:SF1">
    <property type="entry name" value="ABC TRANSPORTER ATP-BINDING PROTEIN ALBC-RELATED"/>
    <property type="match status" value="1"/>
</dbReference>
<dbReference type="OrthoDB" id="9775135at2"/>
<dbReference type="PROSITE" id="PS00211">
    <property type="entry name" value="ABC_TRANSPORTER_1"/>
    <property type="match status" value="1"/>
</dbReference>
<dbReference type="Proteomes" id="UP000035159">
    <property type="component" value="Chromosome"/>
</dbReference>
<accession>A0A0G2ZDA4</accession>
<dbReference type="InterPro" id="IPR017871">
    <property type="entry name" value="ABC_transporter-like_CS"/>
</dbReference>
<protein>
    <submittedName>
        <fullName evidence="5">3-dehydroquinate dehydratase</fullName>
    </submittedName>
</protein>
<dbReference type="SUPFAM" id="SSF52540">
    <property type="entry name" value="P-loop containing nucleoside triphosphate hydrolases"/>
    <property type="match status" value="1"/>
</dbReference>
<dbReference type="RefSeq" id="WP_047754679.1">
    <property type="nucleotide sequence ID" value="NZ_CAJUHA010000014.1"/>
</dbReference>
<dbReference type="InterPro" id="IPR027417">
    <property type="entry name" value="P-loop_NTPase"/>
</dbReference>
<evidence type="ECO:0000256" key="3">
    <source>
        <dbReference type="ARBA" id="ARBA00022840"/>
    </source>
</evidence>
<name>A0A0G2ZDA4_9BACT</name>
<dbReference type="PATRIC" id="fig|1330330.3.peg.1345"/>
<dbReference type="PROSITE" id="PS50893">
    <property type="entry name" value="ABC_TRANSPORTER_2"/>
    <property type="match status" value="1"/>
</dbReference>
<dbReference type="Gene3D" id="3.40.50.300">
    <property type="entry name" value="P-loop containing nucleotide triphosphate hydrolases"/>
    <property type="match status" value="1"/>
</dbReference>
<dbReference type="GO" id="GO:0005524">
    <property type="term" value="F:ATP binding"/>
    <property type="evidence" value="ECO:0007669"/>
    <property type="project" value="UniProtKB-KW"/>
</dbReference>
<keyword evidence="6" id="KW-1185">Reference proteome</keyword>
<dbReference type="SMART" id="SM00382">
    <property type="entry name" value="AAA"/>
    <property type="match status" value="1"/>
</dbReference>
<dbReference type="KEGG" id="kpf:IX53_06635"/>
<reference evidence="5 6" key="1">
    <citation type="submission" date="2015-04" db="EMBL/GenBank/DDBJ databases">
        <title>Complete Genome Sequence of Kosmotoga pacifica SLHLJ1.</title>
        <authorList>
            <person name="Jiang L.J."/>
            <person name="Shao Z.Z."/>
            <person name="Jebbar M."/>
        </authorList>
    </citation>
    <scope>NUCLEOTIDE SEQUENCE [LARGE SCALE GENOMIC DNA]</scope>
    <source>
        <strain evidence="5 6">SLHLJ1</strain>
    </source>
</reference>
<dbReference type="InterPro" id="IPR003593">
    <property type="entry name" value="AAA+_ATPase"/>
</dbReference>
<evidence type="ECO:0000256" key="2">
    <source>
        <dbReference type="ARBA" id="ARBA00022741"/>
    </source>
</evidence>
<proteinExistence type="predicted"/>
<dbReference type="InterPro" id="IPR051782">
    <property type="entry name" value="ABC_Transporter_VariousFunc"/>
</dbReference>